<protein>
    <submittedName>
        <fullName evidence="1">Uncharacterized protein</fullName>
    </submittedName>
</protein>
<evidence type="ECO:0000313" key="2">
    <source>
        <dbReference type="Proteomes" id="UP001280121"/>
    </source>
</evidence>
<keyword evidence="2" id="KW-1185">Reference proteome</keyword>
<reference evidence="1" key="1">
    <citation type="journal article" date="2023" name="Plant J.">
        <title>Genome sequences and population genomics provide insights into the demographic history, inbreeding, and mutation load of two 'living fossil' tree species of Dipteronia.</title>
        <authorList>
            <person name="Feng Y."/>
            <person name="Comes H.P."/>
            <person name="Chen J."/>
            <person name="Zhu S."/>
            <person name="Lu R."/>
            <person name="Zhang X."/>
            <person name="Li P."/>
            <person name="Qiu J."/>
            <person name="Olsen K.M."/>
            <person name="Qiu Y."/>
        </authorList>
    </citation>
    <scope>NUCLEOTIDE SEQUENCE</scope>
    <source>
        <strain evidence="1">KIB01</strain>
    </source>
</reference>
<organism evidence="1 2">
    <name type="scientific">Dipteronia dyeriana</name>
    <dbReference type="NCBI Taxonomy" id="168575"/>
    <lineage>
        <taxon>Eukaryota</taxon>
        <taxon>Viridiplantae</taxon>
        <taxon>Streptophyta</taxon>
        <taxon>Embryophyta</taxon>
        <taxon>Tracheophyta</taxon>
        <taxon>Spermatophyta</taxon>
        <taxon>Magnoliopsida</taxon>
        <taxon>eudicotyledons</taxon>
        <taxon>Gunneridae</taxon>
        <taxon>Pentapetalae</taxon>
        <taxon>rosids</taxon>
        <taxon>malvids</taxon>
        <taxon>Sapindales</taxon>
        <taxon>Sapindaceae</taxon>
        <taxon>Hippocastanoideae</taxon>
        <taxon>Acereae</taxon>
        <taxon>Dipteronia</taxon>
    </lineage>
</organism>
<gene>
    <name evidence="1" type="ORF">Ddye_005958</name>
</gene>
<dbReference type="EMBL" id="JANJYI010000002">
    <property type="protein sequence ID" value="KAK2659425.1"/>
    <property type="molecule type" value="Genomic_DNA"/>
</dbReference>
<sequence>MGCSEVKRIRSQCYFLKGSKWGDDTHFQDFFLFFIRILRTDELELLCVILWRVWFWRNQRNHAPIRFRLEDVLSWAFGFIEEYNCANKPVSENIHPQVNLGSKWCPPPIGVYKISKDVAISERDRVIDAGVII</sequence>
<comment type="caution">
    <text evidence="1">The sequence shown here is derived from an EMBL/GenBank/DDBJ whole genome shotgun (WGS) entry which is preliminary data.</text>
</comment>
<dbReference type="Proteomes" id="UP001280121">
    <property type="component" value="Unassembled WGS sequence"/>
</dbReference>
<proteinExistence type="predicted"/>
<accession>A0AAE0CQ40</accession>
<evidence type="ECO:0000313" key="1">
    <source>
        <dbReference type="EMBL" id="KAK2659425.1"/>
    </source>
</evidence>
<name>A0AAE0CQ40_9ROSI</name>
<dbReference type="AlphaFoldDB" id="A0AAE0CQ40"/>